<dbReference type="AlphaFoldDB" id="A0A8G1VMB8"/>
<proteinExistence type="predicted"/>
<evidence type="ECO:0000313" key="2">
    <source>
        <dbReference type="EMBL" id="RAH57620.1"/>
    </source>
</evidence>
<dbReference type="EMBL" id="KZ825062">
    <property type="protein sequence ID" value="RAH57620.1"/>
    <property type="molecule type" value="Genomic_DNA"/>
</dbReference>
<accession>A0A8G1VMB8</accession>
<evidence type="ECO:0000256" key="1">
    <source>
        <dbReference type="SAM" id="Coils"/>
    </source>
</evidence>
<gene>
    <name evidence="2" type="ORF">BO85DRAFT_478069</name>
</gene>
<sequence>MSAGSTFRNHCVQIASQTPTHPRDLATATGTAGSDLSLSEIIKSAVSNLNERNSLLNERNSLRAENQRLKDECITLRTLCRGLQETNGDLEGDVNRLQHRAQTITDELQRWKIHAKQTAKRAEQKQKEAAKQIAKAREDKALAEDAQFFYDDMEVAVSLKGEFDRIWKDTRYLGYKGMNGSKQMAIHAIWEYLCRNAWGCDDIPVRYSNSSSTRGSFLGKKSNPLQNLFPKNTPSGGRPMSEALKRLVARAKKLQGELQEYGFQAHIDPVGHLDEHLPLPIDSGVMICVEHRVDGCLGFCKLGRKNGQGFCSGVFLVEGLIVCSHVGGISIKSSHWVRVYCWLCLKYQ</sequence>
<keyword evidence="3" id="KW-1185">Reference proteome</keyword>
<protein>
    <submittedName>
        <fullName evidence="2">Uncharacterized protein</fullName>
    </submittedName>
</protein>
<keyword evidence="1" id="KW-0175">Coiled coil</keyword>
<evidence type="ECO:0000313" key="3">
    <source>
        <dbReference type="Proteomes" id="UP000249526"/>
    </source>
</evidence>
<feature type="coiled-coil region" evidence="1">
    <location>
        <begin position="52"/>
        <end position="146"/>
    </location>
</feature>
<organism evidence="2 3">
    <name type="scientific">Aspergillus piperis CBS 112811</name>
    <dbReference type="NCBI Taxonomy" id="1448313"/>
    <lineage>
        <taxon>Eukaryota</taxon>
        <taxon>Fungi</taxon>
        <taxon>Dikarya</taxon>
        <taxon>Ascomycota</taxon>
        <taxon>Pezizomycotina</taxon>
        <taxon>Eurotiomycetes</taxon>
        <taxon>Eurotiomycetidae</taxon>
        <taxon>Eurotiales</taxon>
        <taxon>Aspergillaceae</taxon>
        <taxon>Aspergillus</taxon>
        <taxon>Aspergillus subgen. Circumdati</taxon>
    </lineage>
</organism>
<name>A0A8G1VMB8_9EURO</name>
<dbReference type="Proteomes" id="UP000249526">
    <property type="component" value="Unassembled WGS sequence"/>
</dbReference>
<dbReference type="GeneID" id="37166273"/>
<reference evidence="2 3" key="1">
    <citation type="submission" date="2018-02" db="EMBL/GenBank/DDBJ databases">
        <title>The genomes of Aspergillus section Nigri reveals drivers in fungal speciation.</title>
        <authorList>
            <consortium name="DOE Joint Genome Institute"/>
            <person name="Vesth T.C."/>
            <person name="Nybo J."/>
            <person name="Theobald S."/>
            <person name="Brandl J."/>
            <person name="Frisvad J.C."/>
            <person name="Nielsen K.F."/>
            <person name="Lyhne E.K."/>
            <person name="Kogle M.E."/>
            <person name="Kuo A."/>
            <person name="Riley R."/>
            <person name="Clum A."/>
            <person name="Nolan M."/>
            <person name="Lipzen A."/>
            <person name="Salamov A."/>
            <person name="Henrissat B."/>
            <person name="Wiebenga A."/>
            <person name="De vries R.P."/>
            <person name="Grigoriev I.V."/>
            <person name="Mortensen U.H."/>
            <person name="Andersen M.R."/>
            <person name="Baker S.E."/>
        </authorList>
    </citation>
    <scope>NUCLEOTIDE SEQUENCE [LARGE SCALE GENOMIC DNA]</scope>
    <source>
        <strain evidence="2 3">CBS 112811</strain>
    </source>
</reference>
<dbReference type="RefSeq" id="XP_025515542.1">
    <property type="nucleotide sequence ID" value="XM_025662871.1"/>
</dbReference>